<reference evidence="2" key="1">
    <citation type="submission" date="2019-08" db="EMBL/GenBank/DDBJ databases">
        <authorList>
            <person name="Kucharzyk K."/>
            <person name="Murdoch R.W."/>
            <person name="Higgins S."/>
            <person name="Loffler F."/>
        </authorList>
    </citation>
    <scope>NUCLEOTIDE SEQUENCE</scope>
</reference>
<organism evidence="2">
    <name type="scientific">bioreactor metagenome</name>
    <dbReference type="NCBI Taxonomy" id="1076179"/>
    <lineage>
        <taxon>unclassified sequences</taxon>
        <taxon>metagenomes</taxon>
        <taxon>ecological metagenomes</taxon>
    </lineage>
</organism>
<evidence type="ECO:0000313" key="2">
    <source>
        <dbReference type="EMBL" id="MPN65138.1"/>
    </source>
</evidence>
<dbReference type="EMBL" id="VSSQ01147056">
    <property type="protein sequence ID" value="MPN65138.1"/>
    <property type="molecule type" value="Genomic_DNA"/>
</dbReference>
<dbReference type="AlphaFoldDB" id="A0A645JN98"/>
<feature type="compositionally biased region" description="Basic and acidic residues" evidence="1">
    <location>
        <begin position="1"/>
        <end position="50"/>
    </location>
</feature>
<proteinExistence type="predicted"/>
<feature type="region of interest" description="Disordered" evidence="1">
    <location>
        <begin position="1"/>
        <end position="79"/>
    </location>
</feature>
<evidence type="ECO:0000256" key="1">
    <source>
        <dbReference type="SAM" id="MobiDB-lite"/>
    </source>
</evidence>
<protein>
    <submittedName>
        <fullName evidence="2">Uncharacterized protein</fullName>
    </submittedName>
</protein>
<name>A0A645JN98_9ZZZZ</name>
<accession>A0A645JN98</accession>
<sequence>METDPRQRINAEQQRGDARNCRVSRGFRDRKQDGDQAEVKHSPEEQDARPAADSVVQQPQAARRGGRREDGKLRGRDAVEALEEQACQLERRHDVSTSQLLTR</sequence>
<feature type="compositionally biased region" description="Basic and acidic residues" evidence="1">
    <location>
        <begin position="67"/>
        <end position="79"/>
    </location>
</feature>
<gene>
    <name evidence="2" type="ORF">SDC9_212917</name>
</gene>
<comment type="caution">
    <text evidence="2">The sequence shown here is derived from an EMBL/GenBank/DDBJ whole genome shotgun (WGS) entry which is preliminary data.</text>
</comment>